<feature type="binding site" evidence="13">
    <location>
        <position position="38"/>
    </location>
    <ligand>
        <name>NADP(+)</name>
        <dbReference type="ChEBI" id="CHEBI:58349"/>
    </ligand>
</feature>
<evidence type="ECO:0000256" key="4">
    <source>
        <dbReference type="ARBA" id="ARBA00022532"/>
    </source>
</evidence>
<keyword evidence="4" id="KW-0816">Tricarboxylic acid cycle</keyword>
<feature type="non-terminal residue" evidence="15">
    <location>
        <position position="1"/>
    </location>
</feature>
<dbReference type="NCBIfam" id="TIGR00127">
    <property type="entry name" value="nadp_idh_euk"/>
    <property type="match status" value="1"/>
</dbReference>
<feature type="binding site" evidence="12">
    <location>
        <position position="190"/>
    </location>
    <ligand>
        <name>Mn(2+)</name>
        <dbReference type="ChEBI" id="CHEBI:29035"/>
    </ligand>
</feature>
<dbReference type="InterPro" id="IPR024084">
    <property type="entry name" value="IsoPropMal-DH-like_dom"/>
</dbReference>
<dbReference type="GO" id="GO:0006099">
    <property type="term" value="P:tricarboxylic acid cycle"/>
    <property type="evidence" value="ECO:0007669"/>
    <property type="project" value="UniProtKB-KW"/>
</dbReference>
<proteinExistence type="inferred from homology"/>
<comment type="cofactor">
    <cofactor evidence="1">
        <name>Mn(2+)</name>
        <dbReference type="ChEBI" id="CHEBI:29035"/>
    </cofactor>
</comment>
<feature type="binding site" evidence="13">
    <location>
        <position position="266"/>
    </location>
    <ligand>
        <name>NADP(+)</name>
        <dbReference type="ChEBI" id="CHEBI:58349"/>
    </ligand>
</feature>
<feature type="binding site" evidence="12">
    <location>
        <position position="213"/>
    </location>
    <ligand>
        <name>Mn(2+)</name>
        <dbReference type="ChEBI" id="CHEBI:29035"/>
    </ligand>
</feature>
<keyword evidence="6 12" id="KW-0460">Magnesium</keyword>
<organism evidence="15 16">
    <name type="scientific">Trichophyton verrucosum (strain HKI 0517)</name>
    <dbReference type="NCBI Taxonomy" id="663202"/>
    <lineage>
        <taxon>Eukaryota</taxon>
        <taxon>Fungi</taxon>
        <taxon>Dikarya</taxon>
        <taxon>Ascomycota</taxon>
        <taxon>Pezizomycotina</taxon>
        <taxon>Eurotiomycetes</taxon>
        <taxon>Eurotiomycetidae</taxon>
        <taxon>Onygenales</taxon>
        <taxon>Arthrodermataceae</taxon>
        <taxon>Trichophyton</taxon>
    </lineage>
</organism>
<comment type="similarity">
    <text evidence="2">Belongs to the isocitrate and isopropylmalate dehydrogenases family.</text>
</comment>
<evidence type="ECO:0000256" key="9">
    <source>
        <dbReference type="ARBA" id="ARBA00023211"/>
    </source>
</evidence>
<gene>
    <name evidence="15" type="ORF">TRV_05321</name>
</gene>
<dbReference type="KEGG" id="tve:TRV_05321"/>
<evidence type="ECO:0000313" key="16">
    <source>
        <dbReference type="Proteomes" id="UP000008383"/>
    </source>
</evidence>
<dbReference type="GO" id="GO:0000287">
    <property type="term" value="F:magnesium ion binding"/>
    <property type="evidence" value="ECO:0007669"/>
    <property type="project" value="InterPro"/>
</dbReference>
<evidence type="ECO:0000256" key="3">
    <source>
        <dbReference type="ARBA" id="ARBA00013013"/>
    </source>
</evidence>
<evidence type="ECO:0000313" key="15">
    <source>
        <dbReference type="EMBL" id="EFE39967.1"/>
    </source>
</evidence>
<dbReference type="GO" id="GO:0006739">
    <property type="term" value="P:NADP+ metabolic process"/>
    <property type="evidence" value="ECO:0007669"/>
    <property type="project" value="TreeGrafter"/>
</dbReference>
<dbReference type="PIRSF" id="PIRSF000108">
    <property type="entry name" value="IDH_NADP"/>
    <property type="match status" value="1"/>
</dbReference>
<dbReference type="GO" id="GO:0051287">
    <property type="term" value="F:NAD binding"/>
    <property type="evidence" value="ECO:0007669"/>
    <property type="project" value="InterPro"/>
</dbReference>
<dbReference type="Proteomes" id="UP000008383">
    <property type="component" value="Unassembled WGS sequence"/>
</dbReference>
<evidence type="ECO:0000256" key="10">
    <source>
        <dbReference type="ARBA" id="ARBA00023554"/>
    </source>
</evidence>
<dbReference type="AlphaFoldDB" id="D4DDV7"/>
<keyword evidence="16" id="KW-1185">Reference proteome</keyword>
<sequence length="351" mass="39520">GLEYRDQTDDQVTVDAAEAIKKYGVGVKCATITPDEARVEEFKLKKSKSTTPRYIFCPVLLTPYLSVAISQWNHQKHPYRATDRLIPGPGTLELVYTPAGGEPERIQVYDFKGPGIAQTQYNLDESIRGFAHASFKLASLKSLPMYMSTKNTILKKYDGRFKDIFQEIYDKEYKADFEAKGIWYEHRLIDDMVAQMIKSEGGYVIAMKNYDGDVQSDIVAQGFGSLGLMTSTLTTPAGDAFESEAAHGTVTRHYREHQKGRETSTNPIASIFAWTRGLVRRGQLDETPEVVNFAEQLERACVEVVDIEGIMTKDLALACGKKDRESWVTTKEYLAAVERRLQKNLGEETKL</sequence>
<accession>D4DDV7</accession>
<comment type="caution">
    <text evidence="15">The sequence shown here is derived from an EMBL/GenBank/DDBJ whole genome shotgun (WGS) entry which is preliminary data.</text>
</comment>
<keyword evidence="5 12" id="KW-0479">Metal-binding</keyword>
<evidence type="ECO:0000256" key="2">
    <source>
        <dbReference type="ARBA" id="ARBA00007769"/>
    </source>
</evidence>
<dbReference type="PANTHER" id="PTHR11822">
    <property type="entry name" value="NADP-SPECIFIC ISOCITRATE DEHYDROGENASE"/>
    <property type="match status" value="1"/>
</dbReference>
<dbReference type="PROSITE" id="PS00470">
    <property type="entry name" value="IDH_IMDH"/>
    <property type="match status" value="1"/>
</dbReference>
<dbReference type="RefSeq" id="XP_003020585.1">
    <property type="nucleotide sequence ID" value="XM_003020539.1"/>
</dbReference>
<dbReference type="InterPro" id="IPR019818">
    <property type="entry name" value="IsoCit/isopropylmalate_DH_CS"/>
</dbReference>
<evidence type="ECO:0000256" key="5">
    <source>
        <dbReference type="ARBA" id="ARBA00022723"/>
    </source>
</evidence>
<feature type="site" description="Critical for catalysis" evidence="11">
    <location>
        <position position="150"/>
    </location>
</feature>
<reference evidence="16" key="1">
    <citation type="journal article" date="2011" name="Genome Biol.">
        <title>Comparative and functional genomics provide insights into the pathogenicity of dermatophytic fungi.</title>
        <authorList>
            <person name="Burmester A."/>
            <person name="Shelest E."/>
            <person name="Gloeckner G."/>
            <person name="Heddergott C."/>
            <person name="Schindler S."/>
            <person name="Staib P."/>
            <person name="Heidel A."/>
            <person name="Felder M."/>
            <person name="Petzold A."/>
            <person name="Szafranski K."/>
            <person name="Feuermann M."/>
            <person name="Pedruzzi I."/>
            <person name="Priebe S."/>
            <person name="Groth M."/>
            <person name="Winkler R."/>
            <person name="Li W."/>
            <person name="Kniemeyer O."/>
            <person name="Schroeckh V."/>
            <person name="Hertweck C."/>
            <person name="Hube B."/>
            <person name="White T.C."/>
            <person name="Platzer M."/>
            <person name="Guthke R."/>
            <person name="Heitman J."/>
            <person name="Woestemeyer J."/>
            <person name="Zipfel P.F."/>
            <person name="Monod M."/>
            <person name="Brakhage A.A."/>
        </authorList>
    </citation>
    <scope>NUCLEOTIDE SEQUENCE [LARGE SCALE GENOMIC DNA]</scope>
    <source>
        <strain evidence="16">HKI 0517</strain>
    </source>
</reference>
<dbReference type="EC" id="1.1.1.42" evidence="3"/>
<feature type="binding site" evidence="13">
    <location>
        <begin position="248"/>
        <end position="253"/>
    </location>
    <ligand>
        <name>NADP(+)</name>
        <dbReference type="ChEBI" id="CHEBI:58349"/>
    </ligand>
</feature>
<evidence type="ECO:0000256" key="11">
    <source>
        <dbReference type="PIRSR" id="PIRSR000108-1"/>
    </source>
</evidence>
<evidence type="ECO:0000256" key="8">
    <source>
        <dbReference type="ARBA" id="ARBA00023002"/>
    </source>
</evidence>
<evidence type="ECO:0000256" key="6">
    <source>
        <dbReference type="ARBA" id="ARBA00022842"/>
    </source>
</evidence>
<evidence type="ECO:0000259" key="14">
    <source>
        <dbReference type="SMART" id="SM01329"/>
    </source>
</evidence>
<evidence type="ECO:0000256" key="13">
    <source>
        <dbReference type="PIRSR" id="PIRSR000108-4"/>
    </source>
</evidence>
<dbReference type="GO" id="GO:0004450">
    <property type="term" value="F:isocitrate dehydrogenase (NADP+) activity"/>
    <property type="evidence" value="ECO:0007669"/>
    <property type="project" value="UniProtKB-EC"/>
</dbReference>
<dbReference type="InterPro" id="IPR004790">
    <property type="entry name" value="Isocitrate_DH_NADP"/>
</dbReference>
<name>D4DDV7_TRIVH</name>
<dbReference type="HOGENOM" id="CLU_023296_1_1_1"/>
<dbReference type="GO" id="GO:0005739">
    <property type="term" value="C:mitochondrion"/>
    <property type="evidence" value="ECO:0007669"/>
    <property type="project" value="TreeGrafter"/>
</dbReference>
<dbReference type="EMBL" id="ACYE01000274">
    <property type="protein sequence ID" value="EFE39967.1"/>
    <property type="molecule type" value="Genomic_DNA"/>
</dbReference>
<dbReference type="SMART" id="SM01329">
    <property type="entry name" value="Iso_dh"/>
    <property type="match status" value="1"/>
</dbReference>
<feature type="binding site" evidence="13">
    <location>
        <position position="198"/>
    </location>
    <ligand>
        <name>NADP(+)</name>
        <dbReference type="ChEBI" id="CHEBI:58349"/>
    </ligand>
</feature>
<protein>
    <recommendedName>
        <fullName evidence="3">isocitrate dehydrogenase (NADP(+))</fullName>
        <ecNumber evidence="3">1.1.1.42</ecNumber>
    </recommendedName>
</protein>
<dbReference type="NCBIfam" id="NF006156">
    <property type="entry name" value="PRK08299.1"/>
    <property type="match status" value="1"/>
</dbReference>
<dbReference type="Pfam" id="PF00180">
    <property type="entry name" value="Iso_dh"/>
    <property type="match status" value="1"/>
</dbReference>
<keyword evidence="9 12" id="KW-0464">Manganese</keyword>
<evidence type="ECO:0000256" key="12">
    <source>
        <dbReference type="PIRSR" id="PIRSR000108-3"/>
    </source>
</evidence>
<comment type="catalytic activity">
    <reaction evidence="10">
        <text>D-threo-isocitrate + NADP(+) = 2-oxoglutarate + CO2 + NADPH</text>
        <dbReference type="Rhea" id="RHEA:19629"/>
        <dbReference type="ChEBI" id="CHEBI:15562"/>
        <dbReference type="ChEBI" id="CHEBI:16526"/>
        <dbReference type="ChEBI" id="CHEBI:16810"/>
        <dbReference type="ChEBI" id="CHEBI:57783"/>
        <dbReference type="ChEBI" id="CHEBI:58349"/>
        <dbReference type="EC" id="1.1.1.42"/>
    </reaction>
</comment>
<feature type="domain" description="Isopropylmalate dehydrogenase-like" evidence="14">
    <location>
        <begin position="1"/>
        <end position="337"/>
    </location>
</feature>
<keyword evidence="8" id="KW-0560">Oxidoreductase</keyword>
<dbReference type="PANTHER" id="PTHR11822:SF21">
    <property type="entry name" value="ISOCITRATE DEHYDROGENASE [NADP], MITOCHONDRIAL"/>
    <property type="match status" value="1"/>
</dbReference>
<dbReference type="Gene3D" id="3.40.718.10">
    <property type="entry name" value="Isopropylmalate Dehydrogenase"/>
    <property type="match status" value="1"/>
</dbReference>
<dbReference type="OrthoDB" id="248923at2759"/>
<evidence type="ECO:0000256" key="1">
    <source>
        <dbReference type="ARBA" id="ARBA00001936"/>
    </source>
</evidence>
<keyword evidence="7 13" id="KW-0521">NADP</keyword>
<feature type="binding site" evidence="13">
    <location>
        <begin position="31"/>
        <end position="33"/>
    </location>
    <ligand>
        <name>NADP(+)</name>
        <dbReference type="ChEBI" id="CHEBI:58349"/>
    </ligand>
</feature>
<dbReference type="SUPFAM" id="SSF53659">
    <property type="entry name" value="Isocitrate/Isopropylmalate dehydrogenase-like"/>
    <property type="match status" value="1"/>
</dbReference>
<dbReference type="GeneID" id="9577283"/>
<feature type="site" description="Critical for catalysis" evidence="11">
    <location>
        <position position="79"/>
    </location>
</feature>
<evidence type="ECO:0000256" key="7">
    <source>
        <dbReference type="ARBA" id="ARBA00022857"/>
    </source>
</evidence>
<dbReference type="GO" id="GO:0006102">
    <property type="term" value="P:isocitrate metabolic process"/>
    <property type="evidence" value="ECO:0007669"/>
    <property type="project" value="InterPro"/>
</dbReference>
<comment type="cofactor">
    <cofactor evidence="12">
        <name>Mg(2+)</name>
        <dbReference type="ChEBI" id="CHEBI:18420"/>
    </cofactor>
    <cofactor evidence="12">
        <name>Mn(2+)</name>
        <dbReference type="ChEBI" id="CHEBI:29035"/>
    </cofactor>
    <text evidence="12">Binds 1 Mg(2+) or Mn(2+) ion per subunit.</text>
</comment>